<proteinExistence type="predicted"/>
<dbReference type="Pfam" id="PF07099">
    <property type="entry name" value="DUF1361"/>
    <property type="match status" value="1"/>
</dbReference>
<sequence length="212" mass="23297">MSNDRLRVVIYALAATSVASVVLGLADPPSPQWLLGNLLRAWIPLALALVFLRVRGERWQWVSGVLGLVFLPNAPYLIADLAYINHGSIVWPHIFQLGMAAWTGIMLAVLSLRLVHERIEKERGTRAGWIVVGVSIVLSAIGVVIGGFQAKNSWDLLTGPGQIIQDTLQWLFAPMTHLIQTQIALSTAVFVGLAYLTLWCWEQKPDGDAPTQ</sequence>
<feature type="transmembrane region" description="Helical" evidence="1">
    <location>
        <begin position="179"/>
        <end position="201"/>
    </location>
</feature>
<dbReference type="AlphaFoldDB" id="A0A4R8R8U9"/>
<reference evidence="2 3" key="1">
    <citation type="journal article" date="2019" name="Sci. Rep.">
        <title>Extended insight into the Mycobacterium chelonae-abscessus complex through whole genome sequencing of Mycobacterium salmoniphilum outbreak and Mycobacterium salmoniphilum-like strains.</title>
        <authorList>
            <person name="Behra P.R.K."/>
            <person name="Das S."/>
            <person name="Pettersson B.M.F."/>
            <person name="Shirreff L."/>
            <person name="DuCote T."/>
            <person name="Jacobsson K.G."/>
            <person name="Ennis D.G."/>
            <person name="Kirsebom L.A."/>
        </authorList>
    </citation>
    <scope>NUCLEOTIDE SEQUENCE [LARGE SCALE GENOMIC DNA]</scope>
    <source>
        <strain evidence="2 3">CCUG 63697</strain>
    </source>
</reference>
<organism evidence="2 3">
    <name type="scientific">Mycobacteroides franklinii</name>
    <dbReference type="NCBI Taxonomy" id="948102"/>
    <lineage>
        <taxon>Bacteria</taxon>
        <taxon>Bacillati</taxon>
        <taxon>Actinomycetota</taxon>
        <taxon>Actinomycetes</taxon>
        <taxon>Mycobacteriales</taxon>
        <taxon>Mycobacteriaceae</taxon>
        <taxon>Mycobacteroides</taxon>
    </lineage>
</organism>
<evidence type="ECO:0000313" key="3">
    <source>
        <dbReference type="Proteomes" id="UP000295165"/>
    </source>
</evidence>
<feature type="transmembrane region" description="Helical" evidence="1">
    <location>
        <begin position="127"/>
        <end position="148"/>
    </location>
</feature>
<dbReference type="RefSeq" id="WP_134049541.1">
    <property type="nucleotide sequence ID" value="NZ_PECB01000003.1"/>
</dbReference>
<feature type="transmembrane region" description="Helical" evidence="1">
    <location>
        <begin position="59"/>
        <end position="78"/>
    </location>
</feature>
<comment type="caution">
    <text evidence="2">The sequence shown here is derived from an EMBL/GenBank/DDBJ whole genome shotgun (WGS) entry which is preliminary data.</text>
</comment>
<evidence type="ECO:0000313" key="2">
    <source>
        <dbReference type="EMBL" id="TDZ51248.1"/>
    </source>
</evidence>
<dbReference type="Proteomes" id="UP000295165">
    <property type="component" value="Unassembled WGS sequence"/>
</dbReference>
<feature type="transmembrane region" description="Helical" evidence="1">
    <location>
        <begin position="34"/>
        <end position="52"/>
    </location>
</feature>
<name>A0A4R8R8U9_9MYCO</name>
<protein>
    <recommendedName>
        <fullName evidence="4">DUF1361 domain-containing protein</fullName>
    </recommendedName>
</protein>
<keyword evidence="1" id="KW-0812">Transmembrane</keyword>
<keyword evidence="1" id="KW-1133">Transmembrane helix</keyword>
<gene>
    <name evidence="2" type="ORF">CCUG63697_02764</name>
</gene>
<dbReference type="InterPro" id="IPR009793">
    <property type="entry name" value="DUF1361"/>
</dbReference>
<keyword evidence="1" id="KW-0472">Membrane</keyword>
<keyword evidence="3" id="KW-1185">Reference proteome</keyword>
<evidence type="ECO:0000256" key="1">
    <source>
        <dbReference type="SAM" id="Phobius"/>
    </source>
</evidence>
<feature type="transmembrane region" description="Helical" evidence="1">
    <location>
        <begin position="90"/>
        <end position="115"/>
    </location>
</feature>
<accession>A0A4R8R8U9</accession>
<evidence type="ECO:0008006" key="4">
    <source>
        <dbReference type="Google" id="ProtNLM"/>
    </source>
</evidence>
<dbReference type="EMBL" id="PECC01000027">
    <property type="protein sequence ID" value="TDZ51248.1"/>
    <property type="molecule type" value="Genomic_DNA"/>
</dbReference>